<dbReference type="PANTHER" id="PTHR24373:SF370">
    <property type="entry name" value="FISH-LIPS, ISOFORM E"/>
    <property type="match status" value="1"/>
</dbReference>
<name>A0A9J6BFJ6_POLVA</name>
<dbReference type="OrthoDB" id="7783855at2759"/>
<dbReference type="Gene3D" id="3.80.10.10">
    <property type="entry name" value="Ribonuclease Inhibitor"/>
    <property type="match status" value="1"/>
</dbReference>
<accession>A0A9J6BFJ6</accession>
<keyword evidence="1 2" id="KW-0732">Signal</keyword>
<protein>
    <submittedName>
        <fullName evidence="3">Uncharacterized protein</fullName>
    </submittedName>
</protein>
<reference evidence="3" key="1">
    <citation type="submission" date="2021-03" db="EMBL/GenBank/DDBJ databases">
        <title>Chromosome level genome of the anhydrobiotic midge Polypedilum vanderplanki.</title>
        <authorList>
            <person name="Yoshida Y."/>
            <person name="Kikawada T."/>
            <person name="Gusev O."/>
        </authorList>
    </citation>
    <scope>NUCLEOTIDE SEQUENCE</scope>
    <source>
        <strain evidence="3">NIAS01</strain>
        <tissue evidence="3">Whole body or cell culture</tissue>
    </source>
</reference>
<feature type="chain" id="PRO_5039918191" evidence="2">
    <location>
        <begin position="22"/>
        <end position="210"/>
    </location>
</feature>
<dbReference type="EMBL" id="JADBJN010000004">
    <property type="protein sequence ID" value="KAG5668541.1"/>
    <property type="molecule type" value="Genomic_DNA"/>
</dbReference>
<evidence type="ECO:0000256" key="1">
    <source>
        <dbReference type="ARBA" id="ARBA00022729"/>
    </source>
</evidence>
<evidence type="ECO:0000313" key="4">
    <source>
        <dbReference type="Proteomes" id="UP001107558"/>
    </source>
</evidence>
<sequence length="210" mass="23761">MTLSLAFLISFFTVGILQVTAETLQCRYYIDSRYPLDGQQYYCYVKNSEIFTDSRINIDNAIGAHTEGRTSNSQVGAFYTDGPSNMVLFPSNLAQIFPNIIVIDIYASYLTQITNDDLKPFSKLKYLSLQSNVIEIISNDLFSYNPELEVILLNRNYIKHIDTLAFSSLNNLKSLSLYANVCISLKNANTFNNRDDVLEIIKGIEQGNCL</sequence>
<dbReference type="SUPFAM" id="SSF52058">
    <property type="entry name" value="L domain-like"/>
    <property type="match status" value="1"/>
</dbReference>
<proteinExistence type="predicted"/>
<dbReference type="Proteomes" id="UP001107558">
    <property type="component" value="Chromosome 4"/>
</dbReference>
<organism evidence="3 4">
    <name type="scientific">Polypedilum vanderplanki</name>
    <name type="common">Sleeping chironomid midge</name>
    <dbReference type="NCBI Taxonomy" id="319348"/>
    <lineage>
        <taxon>Eukaryota</taxon>
        <taxon>Metazoa</taxon>
        <taxon>Ecdysozoa</taxon>
        <taxon>Arthropoda</taxon>
        <taxon>Hexapoda</taxon>
        <taxon>Insecta</taxon>
        <taxon>Pterygota</taxon>
        <taxon>Neoptera</taxon>
        <taxon>Endopterygota</taxon>
        <taxon>Diptera</taxon>
        <taxon>Nematocera</taxon>
        <taxon>Chironomoidea</taxon>
        <taxon>Chironomidae</taxon>
        <taxon>Chironominae</taxon>
        <taxon>Polypedilum</taxon>
        <taxon>Polypedilum</taxon>
    </lineage>
</organism>
<gene>
    <name evidence="3" type="ORF">PVAND_016479</name>
</gene>
<dbReference type="GO" id="GO:0031012">
    <property type="term" value="C:extracellular matrix"/>
    <property type="evidence" value="ECO:0007669"/>
    <property type="project" value="TreeGrafter"/>
</dbReference>
<keyword evidence="4" id="KW-1185">Reference proteome</keyword>
<dbReference type="InterPro" id="IPR032675">
    <property type="entry name" value="LRR_dom_sf"/>
</dbReference>
<evidence type="ECO:0000256" key="2">
    <source>
        <dbReference type="SAM" id="SignalP"/>
    </source>
</evidence>
<feature type="signal peptide" evidence="2">
    <location>
        <begin position="1"/>
        <end position="21"/>
    </location>
</feature>
<dbReference type="PANTHER" id="PTHR24373">
    <property type="entry name" value="SLIT RELATED LEUCINE-RICH REPEAT NEURONAL PROTEIN"/>
    <property type="match status" value="1"/>
</dbReference>
<comment type="caution">
    <text evidence="3">The sequence shown here is derived from an EMBL/GenBank/DDBJ whole genome shotgun (WGS) entry which is preliminary data.</text>
</comment>
<dbReference type="GO" id="GO:0005615">
    <property type="term" value="C:extracellular space"/>
    <property type="evidence" value="ECO:0007669"/>
    <property type="project" value="TreeGrafter"/>
</dbReference>
<dbReference type="AlphaFoldDB" id="A0A9J6BFJ6"/>
<evidence type="ECO:0000313" key="3">
    <source>
        <dbReference type="EMBL" id="KAG5668541.1"/>
    </source>
</evidence>
<dbReference type="InterPro" id="IPR050328">
    <property type="entry name" value="Dev_Immune_Receptor"/>
</dbReference>